<name>A0A366X4P0_9RHOB</name>
<dbReference type="InterPro" id="IPR050855">
    <property type="entry name" value="NDM-1-like"/>
</dbReference>
<feature type="signal peptide" evidence="2">
    <location>
        <begin position="1"/>
        <end position="25"/>
    </location>
</feature>
<accession>A0A366X4P0</accession>
<dbReference type="AlphaFoldDB" id="A0A366X4P0"/>
<dbReference type="PANTHER" id="PTHR42951">
    <property type="entry name" value="METALLO-BETA-LACTAMASE DOMAIN-CONTAINING"/>
    <property type="match status" value="1"/>
</dbReference>
<proteinExistence type="inferred from homology"/>
<organism evidence="4 5">
    <name type="scientific">Phaeobacter gallaeciensis</name>
    <dbReference type="NCBI Taxonomy" id="60890"/>
    <lineage>
        <taxon>Bacteria</taxon>
        <taxon>Pseudomonadati</taxon>
        <taxon>Pseudomonadota</taxon>
        <taxon>Alphaproteobacteria</taxon>
        <taxon>Rhodobacterales</taxon>
        <taxon>Roseobacteraceae</taxon>
        <taxon>Phaeobacter</taxon>
    </lineage>
</organism>
<evidence type="ECO:0000256" key="1">
    <source>
        <dbReference type="ARBA" id="ARBA00005250"/>
    </source>
</evidence>
<dbReference type="InterPro" id="IPR036866">
    <property type="entry name" value="RibonucZ/Hydroxyglut_hydro"/>
</dbReference>
<evidence type="ECO:0000259" key="3">
    <source>
        <dbReference type="SMART" id="SM00849"/>
    </source>
</evidence>
<dbReference type="InterPro" id="IPR001279">
    <property type="entry name" value="Metallo-B-lactamas"/>
</dbReference>
<dbReference type="Proteomes" id="UP000252706">
    <property type="component" value="Unassembled WGS sequence"/>
</dbReference>
<dbReference type="Gene3D" id="3.60.15.10">
    <property type="entry name" value="Ribonuclease Z/Hydroxyacylglutathione hydrolase-like"/>
    <property type="match status" value="1"/>
</dbReference>
<comment type="caution">
    <text evidence="4">The sequence shown here is derived from an EMBL/GenBank/DDBJ whole genome shotgun (WGS) entry which is preliminary data.</text>
</comment>
<feature type="chain" id="PRO_5016809348" description="Metallo-beta-lactamase domain-containing protein" evidence="2">
    <location>
        <begin position="26"/>
        <end position="302"/>
    </location>
</feature>
<dbReference type="EMBL" id="QOCE01000018">
    <property type="protein sequence ID" value="RBW57673.1"/>
    <property type="molecule type" value="Genomic_DNA"/>
</dbReference>
<protein>
    <recommendedName>
        <fullName evidence="3">Metallo-beta-lactamase domain-containing protein</fullName>
    </recommendedName>
</protein>
<dbReference type="OrthoDB" id="7253658at2"/>
<dbReference type="SUPFAM" id="SSF56281">
    <property type="entry name" value="Metallo-hydrolase/oxidoreductase"/>
    <property type="match status" value="1"/>
</dbReference>
<comment type="similarity">
    <text evidence="1">Belongs to the metallo-beta-lactamase superfamily. Class-B beta-lactamase family.</text>
</comment>
<dbReference type="Pfam" id="PF00753">
    <property type="entry name" value="Lactamase_B"/>
    <property type="match status" value="1"/>
</dbReference>
<reference evidence="4 5" key="1">
    <citation type="submission" date="2018-07" db="EMBL/GenBank/DDBJ databases">
        <title>Modular assembly of carbohydrate-degrading microbial communities in the ocean.</title>
        <authorList>
            <person name="Enke T.N."/>
            <person name="Datta M.S."/>
            <person name="Schwartzman J.A."/>
            <person name="Cermak N."/>
            <person name="Schmitz D.A."/>
            <person name="Barrere J."/>
            <person name="Cordero O.X."/>
        </authorList>
    </citation>
    <scope>NUCLEOTIDE SEQUENCE [LARGE SCALE GENOMIC DNA]</scope>
    <source>
        <strain evidence="4 5">C3M10</strain>
    </source>
</reference>
<gene>
    <name evidence="4" type="ORF">DS909_07775</name>
</gene>
<dbReference type="SMART" id="SM00849">
    <property type="entry name" value="Lactamase_B"/>
    <property type="match status" value="1"/>
</dbReference>
<evidence type="ECO:0000256" key="2">
    <source>
        <dbReference type="SAM" id="SignalP"/>
    </source>
</evidence>
<evidence type="ECO:0000313" key="4">
    <source>
        <dbReference type="EMBL" id="RBW57673.1"/>
    </source>
</evidence>
<dbReference type="GO" id="GO:0017001">
    <property type="term" value="P:antibiotic catabolic process"/>
    <property type="evidence" value="ECO:0007669"/>
    <property type="project" value="UniProtKB-ARBA"/>
</dbReference>
<feature type="domain" description="Metallo-beta-lactamase" evidence="3">
    <location>
        <begin position="48"/>
        <end position="217"/>
    </location>
</feature>
<dbReference type="RefSeq" id="WP_113822889.1">
    <property type="nucleotide sequence ID" value="NZ_QOCE01000018.1"/>
</dbReference>
<keyword evidence="2" id="KW-0732">Signal</keyword>
<sequence>MKLTNLKALATASVVALSVAAPLHAETPLEYTNEIAPGVYSFGGGNGYHSMFLVTDDGVAVFETINSAHGEKMIEAIREITEQPIEYAMHSHNHWDHASGGGVFQAVGAETVAHTLAAQYLAAVPGQDTSTPDIVWDGNRHDIEIGGATVQLHYLGLNHGLGMTVFVIPEKRVAYIADLVTPDRVGFNIMPDFNIGEWERSLGEILELDFDVAVCSHTALPAEEAPNGCTKTHVEEERQFLLDLRGAIFAEFQKGTPSEQIPTSVSLPQYAEWEGYDDWLAMNAWRVMLDIWMGPYPWVPEG</sequence>
<evidence type="ECO:0000313" key="5">
    <source>
        <dbReference type="Proteomes" id="UP000252706"/>
    </source>
</evidence>
<dbReference type="PANTHER" id="PTHR42951:SF4">
    <property type="entry name" value="ACYL-COENZYME A THIOESTERASE MBLAC2"/>
    <property type="match status" value="1"/>
</dbReference>